<organism evidence="2 3">
    <name type="scientific">Stylosanthes scabra</name>
    <dbReference type="NCBI Taxonomy" id="79078"/>
    <lineage>
        <taxon>Eukaryota</taxon>
        <taxon>Viridiplantae</taxon>
        <taxon>Streptophyta</taxon>
        <taxon>Embryophyta</taxon>
        <taxon>Tracheophyta</taxon>
        <taxon>Spermatophyta</taxon>
        <taxon>Magnoliopsida</taxon>
        <taxon>eudicotyledons</taxon>
        <taxon>Gunneridae</taxon>
        <taxon>Pentapetalae</taxon>
        <taxon>rosids</taxon>
        <taxon>fabids</taxon>
        <taxon>Fabales</taxon>
        <taxon>Fabaceae</taxon>
        <taxon>Papilionoideae</taxon>
        <taxon>50 kb inversion clade</taxon>
        <taxon>dalbergioids sensu lato</taxon>
        <taxon>Dalbergieae</taxon>
        <taxon>Pterocarpus clade</taxon>
        <taxon>Stylosanthes</taxon>
    </lineage>
</organism>
<proteinExistence type="predicted"/>
<feature type="compositionally biased region" description="Basic and acidic residues" evidence="1">
    <location>
        <begin position="214"/>
        <end position="231"/>
    </location>
</feature>
<dbReference type="PANTHER" id="PTHR31286">
    <property type="entry name" value="GLYCINE-RICH CELL WALL STRUCTURAL PROTEIN 1.8-LIKE"/>
    <property type="match status" value="1"/>
</dbReference>
<evidence type="ECO:0000313" key="3">
    <source>
        <dbReference type="Proteomes" id="UP001341840"/>
    </source>
</evidence>
<feature type="region of interest" description="Disordered" evidence="1">
    <location>
        <begin position="150"/>
        <end position="247"/>
    </location>
</feature>
<sequence length="275" mass="30356">MVWIRISGMNIWYYQEQAMLHIVEAIGKPVKVDFATKSAEKGKYARAFPVLNAEITESGDLKEGIKHVSSSAGPMHLKQYEWFDVIRKGKPKVDPTCATKKKGFVNKKNQFSNAHGPYHKKHSQLGQKASPTLHSKHSSFLHKGVESVMHHTPAGKNGQKRPRPASLQNSPTQEDTTAAGIFISPEPPTQVVEGPPASDDNKNSDRSAQFPVTSKKDEASRQKTDVMKPFDDAPSSNKALPTIEHGNPVLVPMKMDVDARIKTSVVKSSNENARE</sequence>
<dbReference type="InterPro" id="IPR040256">
    <property type="entry name" value="At4g02000-like"/>
</dbReference>
<comment type="caution">
    <text evidence="2">The sequence shown here is derived from an EMBL/GenBank/DDBJ whole genome shotgun (WGS) entry which is preliminary data.</text>
</comment>
<dbReference type="EMBL" id="JASCZI010241706">
    <property type="protein sequence ID" value="MED6205428.1"/>
    <property type="molecule type" value="Genomic_DNA"/>
</dbReference>
<feature type="region of interest" description="Disordered" evidence="1">
    <location>
        <begin position="107"/>
        <end position="137"/>
    </location>
</feature>
<evidence type="ECO:0000313" key="2">
    <source>
        <dbReference type="EMBL" id="MED6205428.1"/>
    </source>
</evidence>
<dbReference type="PANTHER" id="PTHR31286:SF99">
    <property type="entry name" value="DUF4283 DOMAIN-CONTAINING PROTEIN"/>
    <property type="match status" value="1"/>
</dbReference>
<evidence type="ECO:0000256" key="1">
    <source>
        <dbReference type="SAM" id="MobiDB-lite"/>
    </source>
</evidence>
<name>A0ABU6Y9H6_9FABA</name>
<reference evidence="2 3" key="1">
    <citation type="journal article" date="2023" name="Plants (Basel)">
        <title>Bridging the Gap: Combining Genomics and Transcriptomics Approaches to Understand Stylosanthes scabra, an Orphan Legume from the Brazilian Caatinga.</title>
        <authorList>
            <person name="Ferreira-Neto J.R.C."/>
            <person name="da Silva M.D."/>
            <person name="Binneck E."/>
            <person name="de Melo N.F."/>
            <person name="da Silva R.H."/>
            <person name="de Melo A.L.T.M."/>
            <person name="Pandolfi V."/>
            <person name="Bustamante F.O."/>
            <person name="Brasileiro-Vidal A.C."/>
            <person name="Benko-Iseppon A.M."/>
        </authorList>
    </citation>
    <scope>NUCLEOTIDE SEQUENCE [LARGE SCALE GENOMIC DNA]</scope>
    <source>
        <tissue evidence="2">Leaves</tissue>
    </source>
</reference>
<feature type="compositionally biased region" description="Polar residues" evidence="1">
    <location>
        <begin position="124"/>
        <end position="133"/>
    </location>
</feature>
<keyword evidence="3" id="KW-1185">Reference proteome</keyword>
<evidence type="ECO:0008006" key="4">
    <source>
        <dbReference type="Google" id="ProtNLM"/>
    </source>
</evidence>
<dbReference type="Proteomes" id="UP001341840">
    <property type="component" value="Unassembled WGS sequence"/>
</dbReference>
<accession>A0ABU6Y9H6</accession>
<gene>
    <name evidence="2" type="ORF">PIB30_017461</name>
</gene>
<feature type="compositionally biased region" description="Polar residues" evidence="1">
    <location>
        <begin position="166"/>
        <end position="176"/>
    </location>
</feature>
<protein>
    <recommendedName>
        <fullName evidence="4">DUF4283 domain-containing protein</fullName>
    </recommendedName>
</protein>